<feature type="domain" description="Methyltransferase FkbM" evidence="1">
    <location>
        <begin position="86"/>
        <end position="249"/>
    </location>
</feature>
<gene>
    <name evidence="2" type="ORF">GYA55_13820</name>
</gene>
<dbReference type="NCBIfam" id="TIGR01444">
    <property type="entry name" value="fkbM_fam"/>
    <property type="match status" value="1"/>
</dbReference>
<proteinExistence type="predicted"/>
<dbReference type="InterPro" id="IPR006342">
    <property type="entry name" value="FkbM_mtfrase"/>
</dbReference>
<dbReference type="GO" id="GO:0032259">
    <property type="term" value="P:methylation"/>
    <property type="evidence" value="ECO:0007669"/>
    <property type="project" value="UniProtKB-KW"/>
</dbReference>
<evidence type="ECO:0000313" key="3">
    <source>
        <dbReference type="Proteomes" id="UP000524246"/>
    </source>
</evidence>
<dbReference type="Pfam" id="PF05050">
    <property type="entry name" value="Methyltransf_21"/>
    <property type="match status" value="1"/>
</dbReference>
<reference evidence="2 3" key="1">
    <citation type="journal article" date="2020" name="Biotechnol. Biofuels">
        <title>New insights from the biogas microbiome by comprehensive genome-resolved metagenomics of nearly 1600 species originating from multiple anaerobic digesters.</title>
        <authorList>
            <person name="Campanaro S."/>
            <person name="Treu L."/>
            <person name="Rodriguez-R L.M."/>
            <person name="Kovalovszki A."/>
            <person name="Ziels R.M."/>
            <person name="Maus I."/>
            <person name="Zhu X."/>
            <person name="Kougias P.G."/>
            <person name="Basile A."/>
            <person name="Luo G."/>
            <person name="Schluter A."/>
            <person name="Konstantinidis K.T."/>
            <person name="Angelidaki I."/>
        </authorList>
    </citation>
    <scope>NUCLEOTIDE SEQUENCE [LARGE SCALE GENOMIC DNA]</scope>
    <source>
        <strain evidence="2">AS27yjCOA_65</strain>
    </source>
</reference>
<dbReference type="PANTHER" id="PTHR34203">
    <property type="entry name" value="METHYLTRANSFERASE, FKBM FAMILY PROTEIN"/>
    <property type="match status" value="1"/>
</dbReference>
<dbReference type="InterPro" id="IPR052514">
    <property type="entry name" value="SAM-dependent_MTase"/>
</dbReference>
<dbReference type="EMBL" id="JAAZON010000631">
    <property type="protein sequence ID" value="NMC64237.1"/>
    <property type="molecule type" value="Genomic_DNA"/>
</dbReference>
<accession>A0A7X9FU42</accession>
<dbReference type="SUPFAM" id="SSF53335">
    <property type="entry name" value="S-adenosyl-L-methionine-dependent methyltransferases"/>
    <property type="match status" value="1"/>
</dbReference>
<dbReference type="PANTHER" id="PTHR34203:SF15">
    <property type="entry name" value="SLL1173 PROTEIN"/>
    <property type="match status" value="1"/>
</dbReference>
<evidence type="ECO:0000259" key="1">
    <source>
        <dbReference type="Pfam" id="PF05050"/>
    </source>
</evidence>
<organism evidence="2 3">
    <name type="scientific">SAR324 cluster bacterium</name>
    <dbReference type="NCBI Taxonomy" id="2024889"/>
    <lineage>
        <taxon>Bacteria</taxon>
        <taxon>Deltaproteobacteria</taxon>
        <taxon>SAR324 cluster</taxon>
    </lineage>
</organism>
<dbReference type="AlphaFoldDB" id="A0A7X9FU42"/>
<evidence type="ECO:0000313" key="2">
    <source>
        <dbReference type="EMBL" id="NMC64237.1"/>
    </source>
</evidence>
<comment type="caution">
    <text evidence="2">The sequence shown here is derived from an EMBL/GenBank/DDBJ whole genome shotgun (WGS) entry which is preliminary data.</text>
</comment>
<keyword evidence="2" id="KW-0808">Transferase</keyword>
<dbReference type="Proteomes" id="UP000524246">
    <property type="component" value="Unassembled WGS sequence"/>
</dbReference>
<sequence>MANIISKWSYYGISILSLLFGIKAPFRTIRIFCQKEQREKFKVELWSGLVFFVRSKIDLWILKETCIDKCYEFSRLMPLEVSVIIDIGAAFGDFSVWIAKKFPEAKVYSFEPFPESFALLEQNLKQNSVENVEALPLFASAEKREFCINSVFQGDPGNFSVLALGSIANASTDSAIRVEAISFKDFLRNLPGYCDILKMDCEGAEFEILQSLDSNDLRKIRYIALEYHNGITKYSDFDLRLMLEQAGFEVHLKPNPVHSDIGLLFAGQKDSKTRDS</sequence>
<dbReference type="GO" id="GO:0008168">
    <property type="term" value="F:methyltransferase activity"/>
    <property type="evidence" value="ECO:0007669"/>
    <property type="project" value="UniProtKB-KW"/>
</dbReference>
<dbReference type="InterPro" id="IPR029063">
    <property type="entry name" value="SAM-dependent_MTases_sf"/>
</dbReference>
<dbReference type="Gene3D" id="3.40.50.150">
    <property type="entry name" value="Vaccinia Virus protein VP39"/>
    <property type="match status" value="1"/>
</dbReference>
<name>A0A7X9FU42_9DELT</name>
<protein>
    <submittedName>
        <fullName evidence="2">FkbM family methyltransferase</fullName>
    </submittedName>
</protein>
<keyword evidence="2" id="KW-0489">Methyltransferase</keyword>